<organism evidence="3 4">
    <name type="scientific">Oryzias latipes</name>
    <name type="common">Japanese rice fish</name>
    <name type="synonym">Japanese killifish</name>
    <dbReference type="NCBI Taxonomy" id="8090"/>
    <lineage>
        <taxon>Eukaryota</taxon>
        <taxon>Metazoa</taxon>
        <taxon>Chordata</taxon>
        <taxon>Craniata</taxon>
        <taxon>Vertebrata</taxon>
        <taxon>Euteleostomi</taxon>
        <taxon>Actinopterygii</taxon>
        <taxon>Neopterygii</taxon>
        <taxon>Teleostei</taxon>
        <taxon>Neoteleostei</taxon>
        <taxon>Acanthomorphata</taxon>
        <taxon>Ovalentaria</taxon>
        <taxon>Atherinomorphae</taxon>
        <taxon>Beloniformes</taxon>
        <taxon>Adrianichthyidae</taxon>
        <taxon>Oryziinae</taxon>
        <taxon>Oryzias</taxon>
    </lineage>
</organism>
<dbReference type="Ensembl" id="ENSORLT00015032235.1">
    <property type="protein sequence ID" value="ENSORLP00015029281.1"/>
    <property type="gene ID" value="ENSORLG00015012324.1"/>
</dbReference>
<evidence type="ECO:0000313" key="4">
    <source>
        <dbReference type="Proteomes" id="UP000265200"/>
    </source>
</evidence>
<name>A0A3P9JB58_ORYLA</name>
<reference evidence="3" key="3">
    <citation type="submission" date="2025-08" db="UniProtKB">
        <authorList>
            <consortium name="Ensembl"/>
        </authorList>
    </citation>
    <scope>IDENTIFICATION</scope>
    <source>
        <strain evidence="3">HSOK</strain>
    </source>
</reference>
<evidence type="ECO:0000256" key="2">
    <source>
        <dbReference type="SAM" id="SignalP"/>
    </source>
</evidence>
<keyword evidence="1" id="KW-0472">Membrane</keyword>
<reference evidence="3 4" key="2">
    <citation type="submission" date="2017-04" db="EMBL/GenBank/DDBJ databases">
        <title>CpG methylation of centromeres and impact of large insertions on vertebrate speciation.</title>
        <authorList>
            <person name="Ichikawa K."/>
            <person name="Yoshimura J."/>
            <person name="Morishita S."/>
        </authorList>
    </citation>
    <scope>NUCLEOTIDE SEQUENCE</scope>
    <source>
        <strain evidence="3 4">HSOK</strain>
    </source>
</reference>
<dbReference type="AlphaFoldDB" id="A0A3P9JB58"/>
<dbReference type="Proteomes" id="UP000265200">
    <property type="component" value="Chromosome 17"/>
</dbReference>
<reference evidence="3" key="4">
    <citation type="submission" date="2025-09" db="UniProtKB">
        <authorList>
            <consortium name="Ensembl"/>
        </authorList>
    </citation>
    <scope>IDENTIFICATION</scope>
    <source>
        <strain evidence="3">HSOK</strain>
    </source>
</reference>
<evidence type="ECO:0000313" key="3">
    <source>
        <dbReference type="Ensembl" id="ENSORLP00015029281.1"/>
    </source>
</evidence>
<accession>A0A3P9JB58</accession>
<feature type="chain" id="PRO_5018325575" evidence="2">
    <location>
        <begin position="17"/>
        <end position="187"/>
    </location>
</feature>
<keyword evidence="2" id="KW-0732">Signal</keyword>
<keyword evidence="1" id="KW-1133">Transmembrane helix</keyword>
<proteinExistence type="predicted"/>
<feature type="transmembrane region" description="Helical" evidence="1">
    <location>
        <begin position="152"/>
        <end position="169"/>
    </location>
</feature>
<reference key="1">
    <citation type="journal article" date="2007" name="Nature">
        <title>The medaka draft genome and insights into vertebrate genome evolution.</title>
        <authorList>
            <person name="Kasahara M."/>
            <person name="Naruse K."/>
            <person name="Sasaki S."/>
            <person name="Nakatani Y."/>
            <person name="Qu W."/>
            <person name="Ahsan B."/>
            <person name="Yamada T."/>
            <person name="Nagayasu Y."/>
            <person name="Doi K."/>
            <person name="Kasai Y."/>
            <person name="Jindo T."/>
            <person name="Kobayashi D."/>
            <person name="Shimada A."/>
            <person name="Toyoda A."/>
            <person name="Kuroki Y."/>
            <person name="Fujiyama A."/>
            <person name="Sasaki T."/>
            <person name="Shimizu A."/>
            <person name="Asakawa S."/>
            <person name="Shimizu N."/>
            <person name="Hashimoto S."/>
            <person name="Yang J."/>
            <person name="Lee Y."/>
            <person name="Matsushima K."/>
            <person name="Sugano S."/>
            <person name="Sakaizumi M."/>
            <person name="Narita T."/>
            <person name="Ohishi K."/>
            <person name="Haga S."/>
            <person name="Ohta F."/>
            <person name="Nomoto H."/>
            <person name="Nogata K."/>
            <person name="Morishita T."/>
            <person name="Endo T."/>
            <person name="Shin-I T."/>
            <person name="Takeda H."/>
            <person name="Morishita S."/>
            <person name="Kohara Y."/>
        </authorList>
    </citation>
    <scope>NUCLEOTIDE SEQUENCE [LARGE SCALE GENOMIC DNA]</scope>
    <source>
        <strain>Hd-rR</strain>
    </source>
</reference>
<keyword evidence="1" id="KW-0812">Transmembrane</keyword>
<protein>
    <submittedName>
        <fullName evidence="3">Uncharacterized protein</fullName>
    </submittedName>
</protein>
<sequence>MFMILSLSFINGFSSAVCHSVAVSSFSIFPRPQISEFLCSWVLLLLCVSANEVKPDFYYLEDQDKGDDVCLATSFTRHNAVTSQQDFKGFNETKPTMITEFGGVYNQVFSPLRSEGVSKVVSLGRHLISILLLFADPIVNLASLTILGLRVIFFKTVVFNVLMTLRLWSRQCEYQKKKRSLMQPIQK</sequence>
<evidence type="ECO:0000256" key="1">
    <source>
        <dbReference type="SAM" id="Phobius"/>
    </source>
</evidence>
<feature type="signal peptide" evidence="2">
    <location>
        <begin position="1"/>
        <end position="16"/>
    </location>
</feature>